<dbReference type="Proteomes" id="UP001280121">
    <property type="component" value="Unassembled WGS sequence"/>
</dbReference>
<comment type="caution">
    <text evidence="1">The sequence shown here is derived from an EMBL/GenBank/DDBJ whole genome shotgun (WGS) entry which is preliminary data.</text>
</comment>
<gene>
    <name evidence="1" type="ORF">Ddye_014131</name>
</gene>
<protein>
    <submittedName>
        <fullName evidence="1">Uncharacterized protein</fullName>
    </submittedName>
</protein>
<evidence type="ECO:0000313" key="2">
    <source>
        <dbReference type="Proteomes" id="UP001280121"/>
    </source>
</evidence>
<accession>A0AAD9X7M8</accession>
<evidence type="ECO:0000313" key="1">
    <source>
        <dbReference type="EMBL" id="KAK2654275.1"/>
    </source>
</evidence>
<sequence>MKRRRFFVLLTRRRFLTFSLYLTVILTVIFSQFHQLELFLRFQFSVYKFLLEGSKYSDSNAKYWSCLQVI</sequence>
<name>A0AAD9X7M8_9ROSI</name>
<keyword evidence="2" id="KW-1185">Reference proteome</keyword>
<reference evidence="1" key="1">
    <citation type="journal article" date="2023" name="Plant J.">
        <title>Genome sequences and population genomics provide insights into the demographic history, inbreeding, and mutation load of two 'living fossil' tree species of Dipteronia.</title>
        <authorList>
            <person name="Feng Y."/>
            <person name="Comes H.P."/>
            <person name="Chen J."/>
            <person name="Zhu S."/>
            <person name="Lu R."/>
            <person name="Zhang X."/>
            <person name="Li P."/>
            <person name="Qiu J."/>
            <person name="Olsen K.M."/>
            <person name="Qiu Y."/>
        </authorList>
    </citation>
    <scope>NUCLEOTIDE SEQUENCE</scope>
    <source>
        <strain evidence="1">KIB01</strain>
    </source>
</reference>
<proteinExistence type="predicted"/>
<organism evidence="1 2">
    <name type="scientific">Dipteronia dyeriana</name>
    <dbReference type="NCBI Taxonomy" id="168575"/>
    <lineage>
        <taxon>Eukaryota</taxon>
        <taxon>Viridiplantae</taxon>
        <taxon>Streptophyta</taxon>
        <taxon>Embryophyta</taxon>
        <taxon>Tracheophyta</taxon>
        <taxon>Spermatophyta</taxon>
        <taxon>Magnoliopsida</taxon>
        <taxon>eudicotyledons</taxon>
        <taxon>Gunneridae</taxon>
        <taxon>Pentapetalae</taxon>
        <taxon>rosids</taxon>
        <taxon>malvids</taxon>
        <taxon>Sapindales</taxon>
        <taxon>Sapindaceae</taxon>
        <taxon>Hippocastanoideae</taxon>
        <taxon>Acereae</taxon>
        <taxon>Dipteronia</taxon>
    </lineage>
</organism>
<dbReference type="EMBL" id="JANJYI010000004">
    <property type="protein sequence ID" value="KAK2654275.1"/>
    <property type="molecule type" value="Genomic_DNA"/>
</dbReference>
<dbReference type="AlphaFoldDB" id="A0AAD9X7M8"/>